<reference evidence="1 2" key="1">
    <citation type="submission" date="2018-01" db="EMBL/GenBank/DDBJ databases">
        <title>Genomic Sequence of Chromobacterium MWU13-2610 from wild cranberry bogs within the Cape Cod National Seashore.</title>
        <authorList>
            <person name="O'Hara-Hanley K."/>
            <person name="Soby S."/>
            <person name="Harrison A."/>
        </authorList>
    </citation>
    <scope>NUCLEOTIDE SEQUENCE [LARGE SCALE GENOMIC DNA]</scope>
    <source>
        <strain evidence="1 2">MWU13-2610</strain>
    </source>
</reference>
<dbReference type="RefSeq" id="WP_103321778.1">
    <property type="nucleotide sequence ID" value="NZ_PPTF01000095.1"/>
</dbReference>
<dbReference type="EMBL" id="PPTF01000095">
    <property type="protein sequence ID" value="POA96917.1"/>
    <property type="molecule type" value="Genomic_DNA"/>
</dbReference>
<accession>A0A2K4MIL5</accession>
<dbReference type="Proteomes" id="UP000236416">
    <property type="component" value="Unassembled WGS sequence"/>
</dbReference>
<proteinExistence type="predicted"/>
<gene>
    <name evidence="1" type="ORF">C2134_19720</name>
</gene>
<comment type="caution">
    <text evidence="1">The sequence shown here is derived from an EMBL/GenBank/DDBJ whole genome shotgun (WGS) entry which is preliminary data.</text>
</comment>
<dbReference type="AlphaFoldDB" id="A0A2K4MIL5"/>
<keyword evidence="2" id="KW-1185">Reference proteome</keyword>
<sequence length="275" mass="30289">MLGFNPSPTSLHQTRDDDFEIADLSLSQQEPMLDKITDAPSFHDGLGRETYRTAEFRSKTEQGLGASLDFIAKHTNPHQIKGMLSNAWSYFSSGALNQNCVICSKAVEKNLAALESGQINDFWVAQSTGQGGLAQNVAAENYSSFSLEQTSPLSEQLLSRSHPDSRNIIMVPVKGKGFSHAMNLVRSGESTFVVDGQFGLTYQLNSAKGRQDFDKYYGLGKGSNIVQIYRTGNAPLPPPIDESRLLDGWEVIESEPASPTVRQFAPLQIIEDHFR</sequence>
<evidence type="ECO:0000313" key="2">
    <source>
        <dbReference type="Proteomes" id="UP000236416"/>
    </source>
</evidence>
<evidence type="ECO:0000313" key="1">
    <source>
        <dbReference type="EMBL" id="POA96917.1"/>
    </source>
</evidence>
<name>A0A2K4MIL5_9NEIS</name>
<organism evidence="1 2">
    <name type="scientific">Chromobacterium sinusclupearum</name>
    <dbReference type="NCBI Taxonomy" id="2077146"/>
    <lineage>
        <taxon>Bacteria</taxon>
        <taxon>Pseudomonadati</taxon>
        <taxon>Pseudomonadota</taxon>
        <taxon>Betaproteobacteria</taxon>
        <taxon>Neisseriales</taxon>
        <taxon>Chromobacteriaceae</taxon>
        <taxon>Chromobacterium</taxon>
    </lineage>
</organism>
<protein>
    <submittedName>
        <fullName evidence="1">Uncharacterized protein</fullName>
    </submittedName>
</protein>